<dbReference type="InterPro" id="IPR005583">
    <property type="entry name" value="YaaA"/>
</dbReference>
<gene>
    <name evidence="1" type="ORF">AMON00008_LOCUS30384</name>
</gene>
<evidence type="ECO:0000313" key="1">
    <source>
        <dbReference type="EMBL" id="CAE4603855.1"/>
    </source>
</evidence>
<dbReference type="AlphaFoldDB" id="A0A7S4R5B4"/>
<organism evidence="1">
    <name type="scientific">Alexandrium monilatum</name>
    <dbReference type="NCBI Taxonomy" id="311494"/>
    <lineage>
        <taxon>Eukaryota</taxon>
        <taxon>Sar</taxon>
        <taxon>Alveolata</taxon>
        <taxon>Dinophyceae</taxon>
        <taxon>Gonyaulacales</taxon>
        <taxon>Pyrocystaceae</taxon>
        <taxon>Alexandrium</taxon>
    </lineage>
</organism>
<dbReference type="EMBL" id="HBNR01043664">
    <property type="protein sequence ID" value="CAE4603855.1"/>
    <property type="molecule type" value="Transcribed_RNA"/>
</dbReference>
<dbReference type="GO" id="GO:0005829">
    <property type="term" value="C:cytosol"/>
    <property type="evidence" value="ECO:0007669"/>
    <property type="project" value="TreeGrafter"/>
</dbReference>
<dbReference type="Pfam" id="PF03883">
    <property type="entry name" value="H2O2_YaaD"/>
    <property type="match status" value="1"/>
</dbReference>
<name>A0A7S4R5B4_9DINO</name>
<dbReference type="PANTHER" id="PTHR30283:SF4">
    <property type="entry name" value="PEROXIDE STRESS RESISTANCE PROTEIN YAAA"/>
    <property type="match status" value="1"/>
</dbReference>
<proteinExistence type="predicted"/>
<sequence>MAETVCCACRPVVGWEGSRDTSTLPAGAAMFFLLSGAVRFHAKPVLECAVRSHPRLGNKAKALAQELHRLEAKDIKKQLHVNDALAKQYVAHLQDFEKQQPVSACCLYDTPLFNSLNAPDFDEDDADWANSYVRIFSGLYGLLRPYDEIQPLSLPVSMGTKLTNSKGKFLRDYWRAPVQQELLDGLQKLPMPVIVTLAAEEDNELLDKEILPEGTRIARVNFKTIDKDDAQTATGEFMRWALENRCMTVEELLDFKGLNVEEHGASYRVNPKASEPDKIVFEENIGDGGSGGWSKKLAEFEGSKKKFIRENASGKDRWKRTEINKALIKGDKKKRSKSVVY</sequence>
<dbReference type="GO" id="GO:0033194">
    <property type="term" value="P:response to hydroperoxide"/>
    <property type="evidence" value="ECO:0007669"/>
    <property type="project" value="TreeGrafter"/>
</dbReference>
<reference evidence="1" key="1">
    <citation type="submission" date="2021-01" db="EMBL/GenBank/DDBJ databases">
        <authorList>
            <person name="Corre E."/>
            <person name="Pelletier E."/>
            <person name="Niang G."/>
            <person name="Scheremetjew M."/>
            <person name="Finn R."/>
            <person name="Kale V."/>
            <person name="Holt S."/>
            <person name="Cochrane G."/>
            <person name="Meng A."/>
            <person name="Brown T."/>
            <person name="Cohen L."/>
        </authorList>
    </citation>
    <scope>NUCLEOTIDE SEQUENCE</scope>
    <source>
        <strain evidence="1">CCMP3105</strain>
    </source>
</reference>
<protein>
    <submittedName>
        <fullName evidence="1">Uncharacterized protein</fullName>
    </submittedName>
</protein>
<accession>A0A7S4R5B4</accession>
<dbReference type="PANTHER" id="PTHR30283">
    <property type="entry name" value="PEROXIDE STRESS RESPONSE PROTEIN YAAA"/>
    <property type="match status" value="1"/>
</dbReference>